<organism evidence="1">
    <name type="scientific">Phenylobacterium glaciei</name>
    <dbReference type="NCBI Taxonomy" id="2803784"/>
    <lineage>
        <taxon>Bacteria</taxon>
        <taxon>Pseudomonadati</taxon>
        <taxon>Pseudomonadota</taxon>
        <taxon>Alphaproteobacteria</taxon>
        <taxon>Caulobacterales</taxon>
        <taxon>Caulobacteraceae</taxon>
        <taxon>Phenylobacterium</taxon>
    </lineage>
</organism>
<reference evidence="1" key="1">
    <citation type="submission" date="2021-01" db="EMBL/GenBank/DDBJ databases">
        <title>Genome sequence of Phenylobacterium sp. 20VBR1 isolated from a valley glaceir, Ny-Alesund, Svalbard.</title>
        <authorList>
            <person name="Thomas F.A."/>
            <person name="Krishnan K.P."/>
            <person name="Sinha R.K."/>
        </authorList>
    </citation>
    <scope>NUCLEOTIDE SEQUENCE</scope>
    <source>
        <strain evidence="1">20VBR1</strain>
    </source>
</reference>
<dbReference type="AlphaFoldDB" id="A0A974S909"/>
<protein>
    <submittedName>
        <fullName evidence="1">Uncharacterized protein</fullName>
    </submittedName>
</protein>
<dbReference type="EMBL" id="CP068570">
    <property type="protein sequence ID" value="QQZ50944.1"/>
    <property type="molecule type" value="Genomic_DNA"/>
</dbReference>
<name>A0A974S909_9CAUL</name>
<sequence>MSWRIQLFTDSDEASIREVFEFVEDDCNLTITCDGADPPPPRRRRR</sequence>
<accession>A0A974S909</accession>
<evidence type="ECO:0000313" key="1">
    <source>
        <dbReference type="EMBL" id="QQZ50944.1"/>
    </source>
</evidence>
<gene>
    <name evidence="1" type="ORF">JKL49_06850</name>
</gene>
<proteinExistence type="predicted"/>